<comment type="caution">
    <text evidence="3">The sequence shown here is derived from an EMBL/GenBank/DDBJ whole genome shotgun (WGS) entry which is preliminary data.</text>
</comment>
<protein>
    <submittedName>
        <fullName evidence="3">Curlin</fullName>
    </submittedName>
</protein>
<gene>
    <name evidence="3" type="ORF">L2725_01615</name>
</gene>
<comment type="similarity">
    <text evidence="1">Belongs to the CsgA/CsgB family.</text>
</comment>
<accession>A0ABT0N236</accession>
<dbReference type="Pfam" id="PF07012">
    <property type="entry name" value="Curlin_rpt"/>
    <property type="match status" value="1"/>
</dbReference>
<organism evidence="3 4">
    <name type="scientific">Shewanella corallii</name>
    <dbReference type="NCBI Taxonomy" id="560080"/>
    <lineage>
        <taxon>Bacteria</taxon>
        <taxon>Pseudomonadati</taxon>
        <taxon>Pseudomonadota</taxon>
        <taxon>Gammaproteobacteria</taxon>
        <taxon>Alteromonadales</taxon>
        <taxon>Shewanellaceae</taxon>
        <taxon>Shewanella</taxon>
    </lineage>
</organism>
<evidence type="ECO:0000313" key="3">
    <source>
        <dbReference type="EMBL" id="MCL2912491.1"/>
    </source>
</evidence>
<dbReference type="RefSeq" id="WP_249247320.1">
    <property type="nucleotide sequence ID" value="NZ_JAKIKT010000001.1"/>
</dbReference>
<reference evidence="3 4" key="1">
    <citation type="submission" date="2022-01" db="EMBL/GenBank/DDBJ databases">
        <title>Whole genome-based taxonomy of the Shewanellaceae.</title>
        <authorList>
            <person name="Martin-Rodriguez A.J."/>
        </authorList>
    </citation>
    <scope>NUCLEOTIDE SEQUENCE [LARGE SCALE GENOMIC DNA]</scope>
    <source>
        <strain evidence="3 4">DSM 21332</strain>
    </source>
</reference>
<name>A0ABT0N236_9GAMM</name>
<sequence>MEIQLNRKDWTQKLLAKTGGFTLLLLAGGAYAEPVPVTLQTLLEANGRANILSALQQGNHNQLEVLQVGGNEFLAIQSGNANQATVQQLGAGNELLLKQEGNNNAALITQYGEDSSIQLFQYGEANFAIQQLASGEYLTVTQY</sequence>
<keyword evidence="4" id="KW-1185">Reference proteome</keyword>
<dbReference type="Proteomes" id="UP001202831">
    <property type="component" value="Unassembled WGS sequence"/>
</dbReference>
<evidence type="ECO:0000256" key="2">
    <source>
        <dbReference type="ARBA" id="ARBA00022729"/>
    </source>
</evidence>
<keyword evidence="2" id="KW-0732">Signal</keyword>
<evidence type="ECO:0000256" key="1">
    <source>
        <dbReference type="ARBA" id="ARBA00009766"/>
    </source>
</evidence>
<dbReference type="EMBL" id="JAKIKT010000001">
    <property type="protein sequence ID" value="MCL2912491.1"/>
    <property type="molecule type" value="Genomic_DNA"/>
</dbReference>
<proteinExistence type="inferred from homology"/>
<evidence type="ECO:0000313" key="4">
    <source>
        <dbReference type="Proteomes" id="UP001202831"/>
    </source>
</evidence>
<dbReference type="InterPro" id="IPR009742">
    <property type="entry name" value="Curlin_rpt"/>
</dbReference>